<dbReference type="AlphaFoldDB" id="A0A8J6P7Q6"/>
<evidence type="ECO:0000313" key="2">
    <source>
        <dbReference type="EMBL" id="MBC8434172.1"/>
    </source>
</evidence>
<reference evidence="2 3" key="1">
    <citation type="submission" date="2020-08" db="EMBL/GenBank/DDBJ databases">
        <title>Bridging the membrane lipid divide: bacteria of the FCB group superphylum have the potential to synthesize archaeal ether lipids.</title>
        <authorList>
            <person name="Villanueva L."/>
            <person name="Von Meijenfeldt F.A.B."/>
            <person name="Westbye A.B."/>
            <person name="Yadav S."/>
            <person name="Hopmans E.C."/>
            <person name="Dutilh B.E."/>
            <person name="Sinninghe Damste J.S."/>
        </authorList>
    </citation>
    <scope>NUCLEOTIDE SEQUENCE [LARGE SCALE GENOMIC DNA]</scope>
    <source>
        <strain evidence="2">NIOZ-UU17</strain>
    </source>
</reference>
<protein>
    <submittedName>
        <fullName evidence="2">Uncharacterized protein</fullName>
    </submittedName>
</protein>
<sequence length="380" mass="44327">MNIFRLIIFALPLIIVLNNAPKAFSETSIYKSWDAIHDKLSKSIDLIREKGDVPDSTWVPWQSDKKSIDKEITEMVDEALVLLGKTEFSEIKNRINYLERNIAEFYKKIATLKTKLLGAPKDVAAWKVWKKDAEDYEKAIIDYKSKIERNKKEIDRLKSQLVKEFKKIGVNVNREQVDTLVSSITSDDDIQLISVFNNIKILTVKLKDLTVESSENPENAKRYYGMHTILLRILLRLHERYVLRIKDEYLPKLDEIISKNIELGKKTKSLMDQASEKHKPVYRANFKAQKVTHKTALLYEEYLNENRERIMEAHAKLVPEYEAALNTYNTVTTAHDLIALMKTANNMFDNLSELQTPKLLVFENKEMKKEFNKITLKMKQ</sequence>
<accession>A0A8J6P7Q6</accession>
<dbReference type="Proteomes" id="UP000605201">
    <property type="component" value="Unassembled WGS sequence"/>
</dbReference>
<proteinExistence type="predicted"/>
<gene>
    <name evidence="2" type="ORF">H8D96_19870</name>
</gene>
<dbReference type="EMBL" id="JACNIG010000396">
    <property type="protein sequence ID" value="MBC8434172.1"/>
    <property type="molecule type" value="Genomic_DNA"/>
</dbReference>
<evidence type="ECO:0000256" key="1">
    <source>
        <dbReference type="SAM" id="Coils"/>
    </source>
</evidence>
<keyword evidence="1" id="KW-0175">Coiled coil</keyword>
<feature type="coiled-coil region" evidence="1">
    <location>
        <begin position="133"/>
        <end position="167"/>
    </location>
</feature>
<name>A0A8J6P7Q6_9BACT</name>
<comment type="caution">
    <text evidence="2">The sequence shown here is derived from an EMBL/GenBank/DDBJ whole genome shotgun (WGS) entry which is preliminary data.</text>
</comment>
<evidence type="ECO:0000313" key="3">
    <source>
        <dbReference type="Proteomes" id="UP000605201"/>
    </source>
</evidence>
<organism evidence="2 3">
    <name type="scientific">Candidatus Desulfatibia vada</name>
    <dbReference type="NCBI Taxonomy" id="2841696"/>
    <lineage>
        <taxon>Bacteria</taxon>
        <taxon>Pseudomonadati</taxon>
        <taxon>Thermodesulfobacteriota</taxon>
        <taxon>Desulfobacteria</taxon>
        <taxon>Desulfobacterales</taxon>
        <taxon>Desulfobacterales incertae sedis</taxon>
        <taxon>Candidatus Desulfatibia</taxon>
    </lineage>
</organism>